<keyword evidence="2" id="KW-0472">Membrane</keyword>
<keyword evidence="5" id="KW-1185">Reference proteome</keyword>
<feature type="region of interest" description="Disordered" evidence="1">
    <location>
        <begin position="105"/>
        <end position="124"/>
    </location>
</feature>
<proteinExistence type="predicted"/>
<evidence type="ECO:0000256" key="2">
    <source>
        <dbReference type="SAM" id="Phobius"/>
    </source>
</evidence>
<organism evidence="4 5">
    <name type="scientific">Arachis hypogaea</name>
    <name type="common">Peanut</name>
    <dbReference type="NCBI Taxonomy" id="3818"/>
    <lineage>
        <taxon>Eukaryota</taxon>
        <taxon>Viridiplantae</taxon>
        <taxon>Streptophyta</taxon>
        <taxon>Embryophyta</taxon>
        <taxon>Tracheophyta</taxon>
        <taxon>Spermatophyta</taxon>
        <taxon>Magnoliopsida</taxon>
        <taxon>eudicotyledons</taxon>
        <taxon>Gunneridae</taxon>
        <taxon>Pentapetalae</taxon>
        <taxon>rosids</taxon>
        <taxon>fabids</taxon>
        <taxon>Fabales</taxon>
        <taxon>Fabaceae</taxon>
        <taxon>Papilionoideae</taxon>
        <taxon>50 kb inversion clade</taxon>
        <taxon>dalbergioids sensu lato</taxon>
        <taxon>Dalbergieae</taxon>
        <taxon>Pterocarpus clade</taxon>
        <taxon>Arachis</taxon>
    </lineage>
</organism>
<evidence type="ECO:0000313" key="4">
    <source>
        <dbReference type="EMBL" id="RYR25118.1"/>
    </source>
</evidence>
<sequence length="124" mass="13694">MGTGHVNENGGGDIGSNNGGSGGYCDMSYYSCIFSSGFIFFFGCFVFFESIAILYGWLTFLPAVHMGLSTVGCQEDNKGSWSIEIFYGESPFTLKPMKSMEDVFEHNKTEKGEKEKATERAMKQ</sequence>
<dbReference type="AlphaFoldDB" id="A0A445AFC9"/>
<evidence type="ECO:0000256" key="1">
    <source>
        <dbReference type="SAM" id="MobiDB-lite"/>
    </source>
</evidence>
<feature type="transmembrane region" description="Helical" evidence="2">
    <location>
        <begin position="37"/>
        <end position="58"/>
    </location>
</feature>
<evidence type="ECO:0000259" key="3">
    <source>
        <dbReference type="Pfam" id="PF24793"/>
    </source>
</evidence>
<keyword evidence="2" id="KW-1133">Transmembrane helix</keyword>
<dbReference type="STRING" id="3818.A0A445AFC9"/>
<comment type="caution">
    <text evidence="4">The sequence shown here is derived from an EMBL/GenBank/DDBJ whole genome shotgun (WGS) entry which is preliminary data.</text>
</comment>
<evidence type="ECO:0000313" key="5">
    <source>
        <dbReference type="Proteomes" id="UP000289738"/>
    </source>
</evidence>
<dbReference type="EMBL" id="SDMP01000012">
    <property type="protein sequence ID" value="RYR25118.1"/>
    <property type="molecule type" value="Genomic_DNA"/>
</dbReference>
<reference evidence="4 5" key="1">
    <citation type="submission" date="2019-01" db="EMBL/GenBank/DDBJ databases">
        <title>Sequencing of cultivated peanut Arachis hypogaea provides insights into genome evolution and oil improvement.</title>
        <authorList>
            <person name="Chen X."/>
        </authorList>
    </citation>
    <scope>NUCLEOTIDE SEQUENCE [LARGE SCALE GENOMIC DNA]</scope>
    <source>
        <strain evidence="5">cv. Fuhuasheng</strain>
        <tissue evidence="4">Leaves</tissue>
    </source>
</reference>
<dbReference type="InterPro" id="IPR056442">
    <property type="entry name" value="GINT1_N"/>
</dbReference>
<dbReference type="Pfam" id="PF24793">
    <property type="entry name" value="GINT1_N"/>
    <property type="match status" value="1"/>
</dbReference>
<feature type="domain" description="Glucosamine inositolphosphorylceramide transferase 1 N-terminal" evidence="3">
    <location>
        <begin position="73"/>
        <end position="102"/>
    </location>
</feature>
<gene>
    <name evidence="4" type="ORF">Ahy_B02g058745</name>
</gene>
<name>A0A445AFC9_ARAHY</name>
<accession>A0A445AFC9</accession>
<dbReference type="Proteomes" id="UP000289738">
    <property type="component" value="Chromosome B02"/>
</dbReference>
<keyword evidence="2" id="KW-0812">Transmembrane</keyword>
<protein>
    <recommendedName>
        <fullName evidence="3">Glucosamine inositolphosphorylceramide transferase 1 N-terminal domain-containing protein</fullName>
    </recommendedName>
</protein>